<proteinExistence type="predicted"/>
<dbReference type="KEGG" id="fcz:IMF26_06800"/>
<protein>
    <submittedName>
        <fullName evidence="1">Ribonuclease H-like YkuK family protein</fullName>
    </submittedName>
</protein>
<reference evidence="1" key="1">
    <citation type="submission" date="2020-10" db="EMBL/GenBank/DDBJ databases">
        <authorList>
            <person name="Kadnikov V."/>
            <person name="Beletsky A.V."/>
            <person name="Mardanov A.V."/>
            <person name="Karnachuk O.V."/>
            <person name="Ravin N.V."/>
        </authorList>
    </citation>
    <scope>NUCLEOTIDE SEQUENCE</scope>
    <source>
        <strain evidence="1">Bu02</strain>
    </source>
</reference>
<gene>
    <name evidence="1" type="ORF">IMF26_06800</name>
</gene>
<dbReference type="InterPro" id="IPR007405">
    <property type="entry name" value="Phage_KVP40_Orf299"/>
</dbReference>
<dbReference type="EMBL" id="CP062796">
    <property type="protein sequence ID" value="QUL97810.1"/>
    <property type="molecule type" value="Genomic_DNA"/>
</dbReference>
<organism evidence="1">
    <name type="scientific">Candidatus Fermentithermobacillus carboniphilus</name>
    <dbReference type="NCBI Taxonomy" id="3085328"/>
    <lineage>
        <taxon>Bacteria</taxon>
        <taxon>Bacillati</taxon>
        <taxon>Bacillota</taxon>
        <taxon>Candidatus Fermentithermobacillia</taxon>
        <taxon>Candidatus Fermentithermobacillales</taxon>
        <taxon>Candidatus Fermentithermobacillaceae</taxon>
        <taxon>Candidatus Fermentithermobacillus</taxon>
    </lineage>
</organism>
<name>A0AAT9L9U0_9FIRM</name>
<evidence type="ECO:0000313" key="1">
    <source>
        <dbReference type="EMBL" id="QUL97810.1"/>
    </source>
</evidence>
<dbReference type="AlphaFoldDB" id="A0AAT9L9U0"/>
<reference evidence="1" key="2">
    <citation type="journal article" date="2023" name="Biology">
        <title>Prokaryotic Life Associated with Coal-Fire Gas Vents Revealed by Metagenomics.</title>
        <authorList>
            <person name="Kadnikov V.V."/>
            <person name="Mardanov A.V."/>
            <person name="Beletsky A.V."/>
            <person name="Karnachuk O.V."/>
            <person name="Ravin N.V."/>
        </authorList>
    </citation>
    <scope>NUCLEOTIDE SEQUENCE</scope>
    <source>
        <strain evidence="1">Bu02</strain>
    </source>
</reference>
<accession>A0AAT9L9U0</accession>
<dbReference type="Pfam" id="PF04308">
    <property type="entry name" value="RNaseH_like"/>
    <property type="match status" value="1"/>
</dbReference>
<sequence>MYFISPTKGPMSFSAMFDDICSFMAENPDAEYKLIVGSDSQSRDQVCFVTAVVIHRLGKGGRYYYRRTHVAKMPSLKQRIFYEAHLSLDVASKIAAEMARNGHSDLNVEIHLDVGRNGETRSLIKDLVAEIVGSGFSAKIKPDAYGASQVADKHSK</sequence>
<dbReference type="PANTHER" id="PTHR39961:SF1">
    <property type="entry name" value="DUF458 DOMAIN-CONTAINING PROTEIN"/>
    <property type="match status" value="1"/>
</dbReference>
<dbReference type="PANTHER" id="PTHR39961">
    <property type="entry name" value="HYPOTHETICAL CYTOSOLIC PROTEIN"/>
    <property type="match status" value="1"/>
</dbReference>